<dbReference type="InParanoid" id="A0A1V8T7D1"/>
<feature type="region of interest" description="Disordered" evidence="5">
    <location>
        <begin position="1"/>
        <end position="46"/>
    </location>
</feature>
<keyword evidence="3" id="KW-0862">Zinc</keyword>
<gene>
    <name evidence="7" type="ORF">B0A48_07023</name>
</gene>
<keyword evidence="8" id="KW-1185">Reference proteome</keyword>
<evidence type="ECO:0000313" key="8">
    <source>
        <dbReference type="Proteomes" id="UP000192596"/>
    </source>
</evidence>
<evidence type="ECO:0000256" key="3">
    <source>
        <dbReference type="ARBA" id="ARBA00022833"/>
    </source>
</evidence>
<dbReference type="InterPro" id="IPR013083">
    <property type="entry name" value="Znf_RING/FYVE/PHD"/>
</dbReference>
<feature type="compositionally biased region" description="Acidic residues" evidence="5">
    <location>
        <begin position="327"/>
        <end position="347"/>
    </location>
</feature>
<evidence type="ECO:0000256" key="1">
    <source>
        <dbReference type="ARBA" id="ARBA00022723"/>
    </source>
</evidence>
<comment type="caution">
    <text evidence="7">The sequence shown here is derived from an EMBL/GenBank/DDBJ whole genome shotgun (WGS) entry which is preliminary data.</text>
</comment>
<dbReference type="Proteomes" id="UP000192596">
    <property type="component" value="Unassembled WGS sequence"/>
</dbReference>
<dbReference type="InterPro" id="IPR001841">
    <property type="entry name" value="Znf_RING"/>
</dbReference>
<feature type="region of interest" description="Disordered" evidence="5">
    <location>
        <begin position="266"/>
        <end position="524"/>
    </location>
</feature>
<evidence type="ECO:0000256" key="5">
    <source>
        <dbReference type="SAM" id="MobiDB-lite"/>
    </source>
</evidence>
<dbReference type="EMBL" id="NAJO01000014">
    <property type="protein sequence ID" value="OQO07326.1"/>
    <property type="molecule type" value="Genomic_DNA"/>
</dbReference>
<dbReference type="AlphaFoldDB" id="A0A1V8T7D1"/>
<feature type="compositionally biased region" description="Acidic residues" evidence="5">
    <location>
        <begin position="478"/>
        <end position="487"/>
    </location>
</feature>
<evidence type="ECO:0000259" key="6">
    <source>
        <dbReference type="PROSITE" id="PS50089"/>
    </source>
</evidence>
<keyword evidence="1" id="KW-0479">Metal-binding</keyword>
<dbReference type="InterPro" id="IPR018957">
    <property type="entry name" value="Znf_C3HC4_RING-type"/>
</dbReference>
<evidence type="ECO:0000313" key="7">
    <source>
        <dbReference type="EMBL" id="OQO07326.1"/>
    </source>
</evidence>
<dbReference type="PROSITE" id="PS00518">
    <property type="entry name" value="ZF_RING_1"/>
    <property type="match status" value="1"/>
</dbReference>
<dbReference type="PROSITE" id="PS50089">
    <property type="entry name" value="ZF_RING_2"/>
    <property type="match status" value="1"/>
</dbReference>
<reference evidence="8" key="1">
    <citation type="submission" date="2017-03" db="EMBL/GenBank/DDBJ databases">
        <title>Genomes of endolithic fungi from Antarctica.</title>
        <authorList>
            <person name="Coleine C."/>
            <person name="Masonjones S."/>
            <person name="Stajich J.E."/>
        </authorList>
    </citation>
    <scope>NUCLEOTIDE SEQUENCE [LARGE SCALE GENOMIC DNA]</scope>
    <source>
        <strain evidence="8">CCFEE 5527</strain>
    </source>
</reference>
<dbReference type="OrthoDB" id="6105938at2759"/>
<feature type="compositionally biased region" description="Polar residues" evidence="5">
    <location>
        <begin position="1"/>
        <end position="11"/>
    </location>
</feature>
<dbReference type="Pfam" id="PF00097">
    <property type="entry name" value="zf-C3HC4"/>
    <property type="match status" value="1"/>
</dbReference>
<evidence type="ECO:0000256" key="2">
    <source>
        <dbReference type="ARBA" id="ARBA00022771"/>
    </source>
</evidence>
<evidence type="ECO:0000256" key="4">
    <source>
        <dbReference type="PROSITE-ProRule" id="PRU00175"/>
    </source>
</evidence>
<dbReference type="PANTHER" id="PTHR23327">
    <property type="entry name" value="RING FINGER PROTEIN 127"/>
    <property type="match status" value="1"/>
</dbReference>
<protein>
    <recommendedName>
        <fullName evidence="6">RING-type domain-containing protein</fullName>
    </recommendedName>
</protein>
<proteinExistence type="predicted"/>
<name>A0A1V8T7D1_9PEZI</name>
<dbReference type="SUPFAM" id="SSF57850">
    <property type="entry name" value="RING/U-box"/>
    <property type="match status" value="1"/>
</dbReference>
<keyword evidence="2 4" id="KW-0863">Zinc-finger</keyword>
<dbReference type="SMART" id="SM00184">
    <property type="entry name" value="RING"/>
    <property type="match status" value="1"/>
</dbReference>
<accession>A0A1V8T7D1</accession>
<feature type="compositionally biased region" description="Acidic residues" evidence="5">
    <location>
        <begin position="306"/>
        <end position="319"/>
    </location>
</feature>
<dbReference type="Gene3D" id="3.30.40.10">
    <property type="entry name" value="Zinc/RING finger domain, C3HC4 (zinc finger)"/>
    <property type="match status" value="1"/>
</dbReference>
<dbReference type="STRING" id="1507870.A0A1V8T7D1"/>
<feature type="domain" description="RING-type" evidence="6">
    <location>
        <begin position="70"/>
        <end position="110"/>
    </location>
</feature>
<organism evidence="7 8">
    <name type="scientific">Cryoendolithus antarcticus</name>
    <dbReference type="NCBI Taxonomy" id="1507870"/>
    <lineage>
        <taxon>Eukaryota</taxon>
        <taxon>Fungi</taxon>
        <taxon>Dikarya</taxon>
        <taxon>Ascomycota</taxon>
        <taxon>Pezizomycotina</taxon>
        <taxon>Dothideomycetes</taxon>
        <taxon>Dothideomycetidae</taxon>
        <taxon>Cladosporiales</taxon>
        <taxon>Cladosporiaceae</taxon>
        <taxon>Cryoendolithus</taxon>
    </lineage>
</organism>
<sequence>MFSCAGLSTQDSARKRQKVSHEREAVRQPTSTKASSSKHEHTQGGDECHYQVALRKLEPDLEAMRQLITCKMCYRFLTEPYSLACGHTYCYICLDAWLVTQKKQTCPDCRAVVKFQPTPSFIVREMTIIFTTRPELLSDEDNPAEHENFAVEAAARVASDKAKGTGHDSGLFSGIFSDARRLGRTALHDAGDGVERCRRCLWEVEDGMCLHCGVPVGDDDLAWSSDGDSEISGEEEIDHELLAEQDDTYSFDADLDQDDFDAPALDESVFGVLPPPRRPVQSRSHRRREEARLARAHARAVPISSESEESSEEEEDDTNLDGFIASEAEEADNSESGSDEGSDEEPEAQSTPAQPRRRVQRRAPIVIDSDDEEGAIRAPTATNDAQDSDDDAPIMTHRTRRKAPSARGVPQSRRPTATINRAIVSVLSRSSDDSESDSNNDNEHDGISVRITGNDHNDNDDHAVERAGFSPLQSHDDDSGEDSDDSSEQSSSTARDSPSEGGYGDEEITMDNVEHNYLSDDEDFSRYAYEATY</sequence>
<feature type="compositionally biased region" description="Basic and acidic residues" evidence="5">
    <location>
        <begin position="441"/>
        <end position="465"/>
    </location>
</feature>
<dbReference type="InterPro" id="IPR017907">
    <property type="entry name" value="Znf_RING_CS"/>
</dbReference>
<feature type="compositionally biased region" description="Basic and acidic residues" evidence="5">
    <location>
        <begin position="37"/>
        <end position="46"/>
    </location>
</feature>
<dbReference type="GO" id="GO:0008270">
    <property type="term" value="F:zinc ion binding"/>
    <property type="evidence" value="ECO:0007669"/>
    <property type="project" value="UniProtKB-KW"/>
</dbReference>